<sequence>MKRNTIKWRIFKYNLVLIIMLITLATIIFNIAVRLYIEKDVVNQLNKIASNTEHTALQHGPDAFTGSEMMPPPPPLDPKNNNDILKFYFKLDRSLKESLTVLNADYILLDKSKNIVTPSPKDSFTPPTDLLHQITDEINKSKNPDNETYLNFYLSGTKYIAIIKPVSTKNSFGLGWIVIYSSLEKVIQLQFGINIILFVILIFSAIIILIFSSLISKKISAPFSSLNKHIRAIAERNFGTKIHMPVDDELREFVNNINIMSEKLETYDKAQKTFLQNVSHEFRTPLMSIQSYAEGIKYDVIDNNTGVNVILDETKRLTHLVEDLLYLSRLDTIEESYHCVNLDFNELINNCIDRLSGIAMQSNIKITNDNLNKNIEIYADEEKLCRAITNILSNCIRYADSVIMLTTKIIANDKVELTISDDGPGFDPKEIENIFQRFYKGKKGNFGLGLSISKNVIEKHNGKIKAENSEFGAVFIIELPISSS</sequence>
<evidence type="ECO:0000313" key="18">
    <source>
        <dbReference type="Proteomes" id="UP000076603"/>
    </source>
</evidence>
<evidence type="ECO:0000256" key="11">
    <source>
        <dbReference type="ARBA" id="ARBA00022989"/>
    </source>
</evidence>
<dbReference type="PROSITE" id="PS50885">
    <property type="entry name" value="HAMP"/>
    <property type="match status" value="1"/>
</dbReference>
<evidence type="ECO:0000259" key="15">
    <source>
        <dbReference type="PROSITE" id="PS50109"/>
    </source>
</evidence>
<evidence type="ECO:0000256" key="4">
    <source>
        <dbReference type="ARBA" id="ARBA00022475"/>
    </source>
</evidence>
<dbReference type="SUPFAM" id="SSF158472">
    <property type="entry name" value="HAMP domain-like"/>
    <property type="match status" value="1"/>
</dbReference>
<dbReference type="Pfam" id="PF00672">
    <property type="entry name" value="HAMP"/>
    <property type="match status" value="1"/>
</dbReference>
<dbReference type="STRING" id="1121326.CLMAG_50880"/>
<dbReference type="PANTHER" id="PTHR45528:SF1">
    <property type="entry name" value="SENSOR HISTIDINE KINASE CPXA"/>
    <property type="match status" value="1"/>
</dbReference>
<dbReference type="Gene3D" id="6.10.340.10">
    <property type="match status" value="1"/>
</dbReference>
<dbReference type="InterPro" id="IPR036097">
    <property type="entry name" value="HisK_dim/P_sf"/>
</dbReference>
<evidence type="ECO:0000256" key="8">
    <source>
        <dbReference type="ARBA" id="ARBA00022741"/>
    </source>
</evidence>
<keyword evidence="18" id="KW-1185">Reference proteome</keyword>
<dbReference type="InterPro" id="IPR036890">
    <property type="entry name" value="HATPase_C_sf"/>
</dbReference>
<protein>
    <recommendedName>
        <fullName evidence="3">histidine kinase</fullName>
        <ecNumber evidence="3">2.7.13.3</ecNumber>
    </recommendedName>
</protein>
<comment type="subcellular location">
    <subcellularLocation>
        <location evidence="2">Cell membrane</location>
        <topology evidence="2">Multi-pass membrane protein</topology>
    </subcellularLocation>
</comment>
<dbReference type="SUPFAM" id="SSF55874">
    <property type="entry name" value="ATPase domain of HSP90 chaperone/DNA topoisomerase II/histidine kinase"/>
    <property type="match status" value="1"/>
</dbReference>
<feature type="transmembrane region" description="Helical" evidence="14">
    <location>
        <begin position="191"/>
        <end position="215"/>
    </location>
</feature>
<keyword evidence="13 14" id="KW-0472">Membrane</keyword>
<dbReference type="InterPro" id="IPR005467">
    <property type="entry name" value="His_kinase_dom"/>
</dbReference>
<keyword evidence="8" id="KW-0547">Nucleotide-binding</keyword>
<accession>A0A161WS29</accession>
<dbReference type="InterPro" id="IPR004358">
    <property type="entry name" value="Sig_transdc_His_kin-like_C"/>
</dbReference>
<feature type="domain" description="HAMP" evidence="16">
    <location>
        <begin position="217"/>
        <end position="269"/>
    </location>
</feature>
<dbReference type="InterPro" id="IPR003594">
    <property type="entry name" value="HATPase_dom"/>
</dbReference>
<dbReference type="EC" id="2.7.13.3" evidence="3"/>
<feature type="domain" description="Histidine kinase" evidence="15">
    <location>
        <begin position="277"/>
        <end position="483"/>
    </location>
</feature>
<evidence type="ECO:0000256" key="13">
    <source>
        <dbReference type="ARBA" id="ARBA00023136"/>
    </source>
</evidence>
<evidence type="ECO:0000256" key="2">
    <source>
        <dbReference type="ARBA" id="ARBA00004651"/>
    </source>
</evidence>
<proteinExistence type="predicted"/>
<organism evidence="17 18">
    <name type="scientific">Clostridium magnum DSM 2767</name>
    <dbReference type="NCBI Taxonomy" id="1121326"/>
    <lineage>
        <taxon>Bacteria</taxon>
        <taxon>Bacillati</taxon>
        <taxon>Bacillota</taxon>
        <taxon>Clostridia</taxon>
        <taxon>Eubacteriales</taxon>
        <taxon>Clostridiaceae</taxon>
        <taxon>Clostridium</taxon>
    </lineage>
</organism>
<comment type="catalytic activity">
    <reaction evidence="1">
        <text>ATP + protein L-histidine = ADP + protein N-phospho-L-histidine.</text>
        <dbReference type="EC" id="2.7.13.3"/>
    </reaction>
</comment>
<dbReference type="PROSITE" id="PS50109">
    <property type="entry name" value="HIS_KIN"/>
    <property type="match status" value="1"/>
</dbReference>
<dbReference type="CDD" id="cd06225">
    <property type="entry name" value="HAMP"/>
    <property type="match status" value="1"/>
</dbReference>
<evidence type="ECO:0000256" key="14">
    <source>
        <dbReference type="SAM" id="Phobius"/>
    </source>
</evidence>
<dbReference type="InterPro" id="IPR050398">
    <property type="entry name" value="HssS/ArlS-like"/>
</dbReference>
<evidence type="ECO:0000256" key="3">
    <source>
        <dbReference type="ARBA" id="ARBA00012438"/>
    </source>
</evidence>
<dbReference type="GO" id="GO:0005524">
    <property type="term" value="F:ATP binding"/>
    <property type="evidence" value="ECO:0007669"/>
    <property type="project" value="UniProtKB-KW"/>
</dbReference>
<dbReference type="GO" id="GO:0005886">
    <property type="term" value="C:plasma membrane"/>
    <property type="evidence" value="ECO:0007669"/>
    <property type="project" value="UniProtKB-SubCell"/>
</dbReference>
<dbReference type="PRINTS" id="PR00344">
    <property type="entry name" value="BCTRLSENSOR"/>
</dbReference>
<keyword evidence="5" id="KW-0597">Phosphoprotein</keyword>
<reference evidence="17 18" key="1">
    <citation type="submission" date="2016-04" db="EMBL/GenBank/DDBJ databases">
        <title>Genome sequence of Clostridium magnum DSM 2767.</title>
        <authorList>
            <person name="Poehlein A."/>
            <person name="Uhlig R."/>
            <person name="Fischer R."/>
            <person name="Bahl H."/>
            <person name="Daniel R."/>
        </authorList>
    </citation>
    <scope>NUCLEOTIDE SEQUENCE [LARGE SCALE GENOMIC DNA]</scope>
    <source>
        <strain evidence="17 18">DSM 2767</strain>
    </source>
</reference>
<name>A0A161WS29_9CLOT</name>
<evidence type="ECO:0000256" key="1">
    <source>
        <dbReference type="ARBA" id="ARBA00000085"/>
    </source>
</evidence>
<evidence type="ECO:0000256" key="6">
    <source>
        <dbReference type="ARBA" id="ARBA00022679"/>
    </source>
</evidence>
<comment type="caution">
    <text evidence="17">The sequence shown here is derived from an EMBL/GenBank/DDBJ whole genome shotgun (WGS) entry which is preliminary data.</text>
</comment>
<dbReference type="CDD" id="cd00082">
    <property type="entry name" value="HisKA"/>
    <property type="match status" value="1"/>
</dbReference>
<evidence type="ECO:0000256" key="9">
    <source>
        <dbReference type="ARBA" id="ARBA00022777"/>
    </source>
</evidence>
<dbReference type="SUPFAM" id="SSF47384">
    <property type="entry name" value="Homodimeric domain of signal transducing histidine kinase"/>
    <property type="match status" value="1"/>
</dbReference>
<dbReference type="Gene3D" id="1.10.287.130">
    <property type="match status" value="1"/>
</dbReference>
<dbReference type="OrthoDB" id="9780718at2"/>
<evidence type="ECO:0000256" key="5">
    <source>
        <dbReference type="ARBA" id="ARBA00022553"/>
    </source>
</evidence>
<keyword evidence="9 17" id="KW-0418">Kinase</keyword>
<feature type="transmembrane region" description="Helical" evidence="14">
    <location>
        <begin position="12"/>
        <end position="37"/>
    </location>
</feature>
<dbReference type="FunFam" id="1.10.287.130:FF:000001">
    <property type="entry name" value="Two-component sensor histidine kinase"/>
    <property type="match status" value="1"/>
</dbReference>
<keyword evidence="12" id="KW-0902">Two-component regulatory system</keyword>
<dbReference type="CDD" id="cd00075">
    <property type="entry name" value="HATPase"/>
    <property type="match status" value="1"/>
</dbReference>
<dbReference type="RefSeq" id="WP_066629052.1">
    <property type="nucleotide sequence ID" value="NZ_FQXL01000007.1"/>
</dbReference>
<evidence type="ECO:0000256" key="7">
    <source>
        <dbReference type="ARBA" id="ARBA00022692"/>
    </source>
</evidence>
<evidence type="ECO:0000259" key="16">
    <source>
        <dbReference type="PROSITE" id="PS50885"/>
    </source>
</evidence>
<evidence type="ECO:0000256" key="10">
    <source>
        <dbReference type="ARBA" id="ARBA00022840"/>
    </source>
</evidence>
<keyword evidence="6 17" id="KW-0808">Transferase</keyword>
<dbReference type="AlphaFoldDB" id="A0A161WS29"/>
<dbReference type="SMART" id="SM00387">
    <property type="entry name" value="HATPase_c"/>
    <property type="match status" value="1"/>
</dbReference>
<dbReference type="Pfam" id="PF00512">
    <property type="entry name" value="HisKA"/>
    <property type="match status" value="1"/>
</dbReference>
<evidence type="ECO:0000313" key="17">
    <source>
        <dbReference type="EMBL" id="KZL89588.1"/>
    </source>
</evidence>
<dbReference type="GO" id="GO:0000155">
    <property type="term" value="F:phosphorelay sensor kinase activity"/>
    <property type="evidence" value="ECO:0007669"/>
    <property type="project" value="InterPro"/>
</dbReference>
<gene>
    <name evidence="17" type="primary">cssS_2</name>
    <name evidence="17" type="ORF">CLMAG_50880</name>
</gene>
<dbReference type="SMART" id="SM00388">
    <property type="entry name" value="HisKA"/>
    <property type="match status" value="1"/>
</dbReference>
<keyword evidence="7 14" id="KW-0812">Transmembrane</keyword>
<dbReference type="PATRIC" id="fig|1121326.3.peg.5143"/>
<dbReference type="EMBL" id="LWAE01000008">
    <property type="protein sequence ID" value="KZL89588.1"/>
    <property type="molecule type" value="Genomic_DNA"/>
</dbReference>
<evidence type="ECO:0000256" key="12">
    <source>
        <dbReference type="ARBA" id="ARBA00023012"/>
    </source>
</evidence>
<keyword evidence="4" id="KW-1003">Cell membrane</keyword>
<dbReference type="InterPro" id="IPR003661">
    <property type="entry name" value="HisK_dim/P_dom"/>
</dbReference>
<dbReference type="InterPro" id="IPR003660">
    <property type="entry name" value="HAMP_dom"/>
</dbReference>
<keyword evidence="11 14" id="KW-1133">Transmembrane helix</keyword>
<dbReference type="PANTHER" id="PTHR45528">
    <property type="entry name" value="SENSOR HISTIDINE KINASE CPXA"/>
    <property type="match status" value="1"/>
</dbReference>
<dbReference type="Pfam" id="PF02518">
    <property type="entry name" value="HATPase_c"/>
    <property type="match status" value="1"/>
</dbReference>
<keyword evidence="10" id="KW-0067">ATP-binding</keyword>
<dbReference type="Gene3D" id="3.30.565.10">
    <property type="entry name" value="Histidine kinase-like ATPase, C-terminal domain"/>
    <property type="match status" value="1"/>
</dbReference>
<dbReference type="Proteomes" id="UP000076603">
    <property type="component" value="Unassembled WGS sequence"/>
</dbReference>